<evidence type="ECO:0000313" key="2">
    <source>
        <dbReference type="EMBL" id="SFU68306.1"/>
    </source>
</evidence>
<accession>A0A1I7I6D9</accession>
<dbReference type="AlphaFoldDB" id="A0A1I7I6D9"/>
<keyword evidence="1" id="KW-0732">Signal</keyword>
<reference evidence="3" key="1">
    <citation type="submission" date="2016-10" db="EMBL/GenBank/DDBJ databases">
        <authorList>
            <person name="Varghese N."/>
            <person name="Submissions S."/>
        </authorList>
    </citation>
    <scope>NUCLEOTIDE SEQUENCE [LARGE SCALE GENOMIC DNA]</scope>
    <source>
        <strain evidence="3">CGMCC 1.6981</strain>
    </source>
</reference>
<dbReference type="GO" id="GO:0005506">
    <property type="term" value="F:iron ion binding"/>
    <property type="evidence" value="ECO:0007669"/>
    <property type="project" value="InterPro"/>
</dbReference>
<dbReference type="SUPFAM" id="SSF47175">
    <property type="entry name" value="Cytochromes"/>
    <property type="match status" value="1"/>
</dbReference>
<feature type="chain" id="PRO_5011556381" description="Cytochrome c556" evidence="1">
    <location>
        <begin position="25"/>
        <end position="151"/>
    </location>
</feature>
<dbReference type="Proteomes" id="UP000198693">
    <property type="component" value="Unassembled WGS sequence"/>
</dbReference>
<dbReference type="InterPro" id="IPR010980">
    <property type="entry name" value="Cyt_c/b562"/>
</dbReference>
<evidence type="ECO:0000256" key="1">
    <source>
        <dbReference type="SAM" id="SignalP"/>
    </source>
</evidence>
<gene>
    <name evidence="2" type="ORF">SAMN04487955_10649</name>
</gene>
<dbReference type="GO" id="GO:0022900">
    <property type="term" value="P:electron transport chain"/>
    <property type="evidence" value="ECO:0007669"/>
    <property type="project" value="InterPro"/>
</dbReference>
<dbReference type="OrthoDB" id="5796460at2"/>
<protein>
    <recommendedName>
        <fullName evidence="4">Cytochrome c556</fullName>
    </recommendedName>
</protein>
<dbReference type="GO" id="GO:0020037">
    <property type="term" value="F:heme binding"/>
    <property type="evidence" value="ECO:0007669"/>
    <property type="project" value="InterPro"/>
</dbReference>
<dbReference type="GO" id="GO:0009055">
    <property type="term" value="F:electron transfer activity"/>
    <property type="evidence" value="ECO:0007669"/>
    <property type="project" value="InterPro"/>
</dbReference>
<name>A0A1I7I6D9_9GAMM</name>
<evidence type="ECO:0000313" key="3">
    <source>
        <dbReference type="Proteomes" id="UP000198693"/>
    </source>
</evidence>
<evidence type="ECO:0008006" key="4">
    <source>
        <dbReference type="Google" id="ProtNLM"/>
    </source>
</evidence>
<organism evidence="2 3">
    <name type="scientific">Halomonas korlensis</name>
    <dbReference type="NCBI Taxonomy" id="463301"/>
    <lineage>
        <taxon>Bacteria</taxon>
        <taxon>Pseudomonadati</taxon>
        <taxon>Pseudomonadota</taxon>
        <taxon>Gammaproteobacteria</taxon>
        <taxon>Oceanospirillales</taxon>
        <taxon>Halomonadaceae</taxon>
        <taxon>Halomonas</taxon>
    </lineage>
</organism>
<dbReference type="EMBL" id="FPBP01000006">
    <property type="protein sequence ID" value="SFU68306.1"/>
    <property type="molecule type" value="Genomic_DNA"/>
</dbReference>
<sequence length="151" mass="16198">MTPFVMKTTLIVATLALLAGSAQAQEGTAEGLVAGMERADMTYRELMEVMGGASGLMHEGILRQNPQMVKSGANIILTHPAPSHDPWAIMAEEDQAGFKSSLVAFDKLLDEYSESTAAAASERDWPAASQALQELNTACVSCHAMWKDKVK</sequence>
<proteinExistence type="predicted"/>
<keyword evidence="3" id="KW-1185">Reference proteome</keyword>
<feature type="signal peptide" evidence="1">
    <location>
        <begin position="1"/>
        <end position="24"/>
    </location>
</feature>
<dbReference type="RefSeq" id="WP_139232993.1">
    <property type="nucleotide sequence ID" value="NZ_FPBP01000006.1"/>
</dbReference>